<feature type="transmembrane region" description="Helical" evidence="1">
    <location>
        <begin position="6"/>
        <end position="28"/>
    </location>
</feature>
<accession>A0A6C0A9T1</accession>
<proteinExistence type="predicted"/>
<keyword evidence="1" id="KW-0812">Transmembrane</keyword>
<geneLocation type="plastid" evidence="2"/>
<dbReference type="AlphaFoldDB" id="A0A6C0A9T1"/>
<dbReference type="RefSeq" id="YP_009731998.1">
    <property type="nucleotide sequence ID" value="NC_046041.1"/>
</dbReference>
<keyword evidence="1" id="KW-1133">Transmembrane helix</keyword>
<evidence type="ECO:0000313" key="2">
    <source>
        <dbReference type="EMBL" id="QHS70568.1"/>
    </source>
</evidence>
<organism evidence="2">
    <name type="scientific">Gracilaria edulis</name>
    <dbReference type="NCBI Taxonomy" id="172966"/>
    <lineage>
        <taxon>Eukaryota</taxon>
        <taxon>Rhodophyta</taxon>
        <taxon>Florideophyceae</taxon>
        <taxon>Rhodymeniophycidae</taxon>
        <taxon>Gracilariales</taxon>
        <taxon>Gracilariaceae</taxon>
        <taxon>Gracilaria</taxon>
    </lineage>
</organism>
<evidence type="ECO:0008006" key="3">
    <source>
        <dbReference type="Google" id="ProtNLM"/>
    </source>
</evidence>
<dbReference type="GeneID" id="44152037"/>
<protein>
    <recommendedName>
        <fullName evidence="3">Ycf37</fullName>
    </recommendedName>
</protein>
<reference evidence="2" key="1">
    <citation type="journal article" date="2019" name="Mitochondrial DNA Part B Resour">
        <title>The complete plastid genome and phylogenetic analysis of Gracilaria edulis.</title>
        <authorList>
            <person name="Liu T."/>
            <person name="Tang X."/>
            <person name="Jia X."/>
            <person name="Wu X."/>
            <person name="Huang M."/>
            <person name="Zeng J."/>
            <person name="Chen W."/>
        </authorList>
    </citation>
    <scope>NUCLEOTIDE SEQUENCE</scope>
</reference>
<evidence type="ECO:0000256" key="1">
    <source>
        <dbReference type="SAM" id="Phobius"/>
    </source>
</evidence>
<sequence>MFELYIIIIICFLLPICYFITNNLKYIYKQANILNNIKKPKDTIYIEHQNIIYIINTYIKRKKWLYCITMLEFYINQSSIDEDKILANYYNYIGLCYQLMDIDKIAKKYYLKAYNKQPNNKEILKNLNNI</sequence>
<keyword evidence="1" id="KW-0472">Membrane</keyword>
<gene>
    <name evidence="2" type="primary">ycf37</name>
</gene>
<dbReference type="EMBL" id="MN053318">
    <property type="protein sequence ID" value="QHS70568.1"/>
    <property type="molecule type" value="Genomic_DNA"/>
</dbReference>
<name>A0A6C0A9T1_9FLOR</name>
<keyword evidence="2" id="KW-0934">Plastid</keyword>